<dbReference type="InterPro" id="IPR025558">
    <property type="entry name" value="DUF4283"/>
</dbReference>
<evidence type="ECO:0000313" key="2">
    <source>
        <dbReference type="EnsemblPlants" id="QL04p032495:mrna"/>
    </source>
</evidence>
<organism evidence="2 3">
    <name type="scientific">Quercus lobata</name>
    <name type="common">Valley oak</name>
    <dbReference type="NCBI Taxonomy" id="97700"/>
    <lineage>
        <taxon>Eukaryota</taxon>
        <taxon>Viridiplantae</taxon>
        <taxon>Streptophyta</taxon>
        <taxon>Embryophyta</taxon>
        <taxon>Tracheophyta</taxon>
        <taxon>Spermatophyta</taxon>
        <taxon>Magnoliopsida</taxon>
        <taxon>eudicotyledons</taxon>
        <taxon>Gunneridae</taxon>
        <taxon>Pentapetalae</taxon>
        <taxon>rosids</taxon>
        <taxon>fabids</taxon>
        <taxon>Fagales</taxon>
        <taxon>Fagaceae</taxon>
        <taxon>Quercus</taxon>
    </lineage>
</organism>
<keyword evidence="3" id="KW-1185">Reference proteome</keyword>
<accession>A0A7N2LGB9</accession>
<feature type="domain" description="DUF4283" evidence="1">
    <location>
        <begin position="21"/>
        <end position="95"/>
    </location>
</feature>
<reference evidence="2 3" key="1">
    <citation type="journal article" date="2016" name="G3 (Bethesda)">
        <title>First Draft Assembly and Annotation of the Genome of a California Endemic Oak Quercus lobata Nee (Fagaceae).</title>
        <authorList>
            <person name="Sork V.L."/>
            <person name="Fitz-Gibbon S.T."/>
            <person name="Puiu D."/>
            <person name="Crepeau M."/>
            <person name="Gugger P.F."/>
            <person name="Sherman R."/>
            <person name="Stevens K."/>
            <person name="Langley C.H."/>
            <person name="Pellegrini M."/>
            <person name="Salzberg S.L."/>
        </authorList>
    </citation>
    <scope>NUCLEOTIDE SEQUENCE [LARGE SCALE GENOMIC DNA]</scope>
    <source>
        <strain evidence="2 3">cv. SW786</strain>
    </source>
</reference>
<evidence type="ECO:0000259" key="1">
    <source>
        <dbReference type="Pfam" id="PF14111"/>
    </source>
</evidence>
<evidence type="ECO:0000313" key="3">
    <source>
        <dbReference type="Proteomes" id="UP000594261"/>
    </source>
</evidence>
<dbReference type="EMBL" id="LRBV02000004">
    <property type="status" value="NOT_ANNOTATED_CDS"/>
    <property type="molecule type" value="Genomic_DNA"/>
</dbReference>
<dbReference type="Gramene" id="QL04p032495:mrna">
    <property type="protein sequence ID" value="QL04p032495:mrna"/>
    <property type="gene ID" value="QL04p032495"/>
</dbReference>
<dbReference type="Pfam" id="PF14111">
    <property type="entry name" value="DUF4283"/>
    <property type="match status" value="1"/>
</dbReference>
<protein>
    <recommendedName>
        <fullName evidence="1">DUF4283 domain-containing protein</fullName>
    </recommendedName>
</protein>
<reference evidence="2" key="2">
    <citation type="submission" date="2021-01" db="UniProtKB">
        <authorList>
            <consortium name="EnsemblPlants"/>
        </authorList>
    </citation>
    <scope>IDENTIFICATION</scope>
</reference>
<dbReference type="InParanoid" id="A0A7N2LGB9"/>
<dbReference type="EnsemblPlants" id="QL04p032495:mrna">
    <property type="protein sequence ID" value="QL04p032495:mrna"/>
    <property type="gene ID" value="QL04p032495"/>
</dbReference>
<dbReference type="Proteomes" id="UP000594261">
    <property type="component" value="Chromosome 4"/>
</dbReference>
<dbReference type="AlphaFoldDB" id="A0A7N2LGB9"/>
<proteinExistence type="predicted"/>
<sequence>MYKKKVEGKKVDLSREKKAGEHVVVENFLTRRNINIEAVACTFRPIRRTRGNFEVNDARKNMILFDFELEVDAQKVLMGEPWAFDRHLVVTERYDGSYPVHTLKFDSTLRWVGLLQELTAVINSAMNPVGGDSLVENHRVSNQLVLKGSAGGHKRGVVTPVIGKPVSKQANPNFEEIIRDIDESINSFSGSLNSNLSMPNLSKENKERRMLLDVLVLEANTTREFSMEKLSEKLGAANPNEEFSGGSFHVGWTAGIGD</sequence>
<name>A0A7N2LGB9_QUELO</name>